<organism evidence="6 7">
    <name type="scientific">Bacillus swezeyi</name>
    <dbReference type="NCBI Taxonomy" id="1925020"/>
    <lineage>
        <taxon>Bacteria</taxon>
        <taxon>Bacillati</taxon>
        <taxon>Bacillota</taxon>
        <taxon>Bacilli</taxon>
        <taxon>Bacillales</taxon>
        <taxon>Bacillaceae</taxon>
        <taxon>Bacillus</taxon>
    </lineage>
</organism>
<dbReference type="RefSeq" id="WP_076759263.1">
    <property type="nucleotide sequence ID" value="NZ_JARMMK010000003.1"/>
</dbReference>
<dbReference type="SMART" id="SM00342">
    <property type="entry name" value="HTH_ARAC"/>
    <property type="match status" value="1"/>
</dbReference>
<dbReference type="PANTHER" id="PTHR43280">
    <property type="entry name" value="ARAC-FAMILY TRANSCRIPTIONAL REGULATOR"/>
    <property type="match status" value="1"/>
</dbReference>
<dbReference type="SUPFAM" id="SSF46689">
    <property type="entry name" value="Homeodomain-like"/>
    <property type="match status" value="2"/>
</dbReference>
<dbReference type="PROSITE" id="PS00041">
    <property type="entry name" value="HTH_ARAC_FAMILY_1"/>
    <property type="match status" value="1"/>
</dbReference>
<dbReference type="OrthoDB" id="9807321at2"/>
<keyword evidence="7" id="KW-1185">Reference proteome</keyword>
<evidence type="ECO:0000259" key="4">
    <source>
        <dbReference type="PROSITE" id="PS01124"/>
    </source>
</evidence>
<dbReference type="InterPro" id="IPR009057">
    <property type="entry name" value="Homeodomain-like_sf"/>
</dbReference>
<gene>
    <name evidence="6" type="ORF">BW143_02890</name>
</gene>
<dbReference type="SUPFAM" id="SSF53807">
    <property type="entry name" value="Helical backbone' metal receptor"/>
    <property type="match status" value="1"/>
</dbReference>
<dbReference type="Gene3D" id="1.10.10.60">
    <property type="entry name" value="Homeodomain-like"/>
    <property type="match status" value="2"/>
</dbReference>
<accession>A0A1R1S115</accession>
<evidence type="ECO:0000259" key="5">
    <source>
        <dbReference type="PROSITE" id="PS50983"/>
    </source>
</evidence>
<keyword evidence="3" id="KW-0804">Transcription</keyword>
<dbReference type="PROSITE" id="PS50983">
    <property type="entry name" value="FE_B12_PBP"/>
    <property type="match status" value="1"/>
</dbReference>
<dbReference type="Pfam" id="PF12833">
    <property type="entry name" value="HTH_18"/>
    <property type="match status" value="1"/>
</dbReference>
<evidence type="ECO:0000256" key="3">
    <source>
        <dbReference type="ARBA" id="ARBA00023163"/>
    </source>
</evidence>
<evidence type="ECO:0000313" key="7">
    <source>
        <dbReference type="Proteomes" id="UP000187367"/>
    </source>
</evidence>
<dbReference type="Gene3D" id="3.40.50.1980">
    <property type="entry name" value="Nitrogenase molybdenum iron protein domain"/>
    <property type="match status" value="1"/>
</dbReference>
<evidence type="ECO:0000313" key="6">
    <source>
        <dbReference type="EMBL" id="OMI09013.1"/>
    </source>
</evidence>
<keyword evidence="2" id="KW-0238">DNA-binding</keyword>
<feature type="domain" description="Fe/B12 periplasmic-binding" evidence="5">
    <location>
        <begin position="268"/>
        <end position="529"/>
    </location>
</feature>
<dbReference type="AlphaFoldDB" id="A0A1R1S115"/>
<dbReference type="Pfam" id="PF01497">
    <property type="entry name" value="Peripla_BP_2"/>
    <property type="match status" value="1"/>
</dbReference>
<comment type="caution">
    <text evidence="6">The sequence shown here is derived from an EMBL/GenBank/DDBJ whole genome shotgun (WGS) entry which is preliminary data.</text>
</comment>
<evidence type="ECO:0000256" key="2">
    <source>
        <dbReference type="ARBA" id="ARBA00023125"/>
    </source>
</evidence>
<keyword evidence="1" id="KW-0805">Transcription regulation</keyword>
<dbReference type="PANTHER" id="PTHR43280:SF28">
    <property type="entry name" value="HTH-TYPE TRANSCRIPTIONAL ACTIVATOR RHAS"/>
    <property type="match status" value="1"/>
</dbReference>
<name>A0A1R1S115_9BACI</name>
<dbReference type="GO" id="GO:0043565">
    <property type="term" value="F:sequence-specific DNA binding"/>
    <property type="evidence" value="ECO:0007669"/>
    <property type="project" value="InterPro"/>
</dbReference>
<dbReference type="EMBL" id="MTJL01000005">
    <property type="protein sequence ID" value="OMI09013.1"/>
    <property type="molecule type" value="Genomic_DNA"/>
</dbReference>
<sequence length="531" mass="61330">MKSSYVYRLLRIDHIKKTGDLPNEQQLADSFVFIFHLKGEGKIDIQTAGRPLQKETLYICPPYGTFGITAFSDEISVYLVRLQAYFYDEQRQTLVAETNLDAFSGLQMMNVHSVGHLASRLQELSALWPASTALQEMKCQVELQHLLYDIYSAKLVHPADTSSAIAKTKEYIEVHSDVQLTLDQLAQMAGISAKHYSETFKKLYGQSVTEFIAETRMTKAKQLMAKASYKLREIASLTGYQDEFYFSRTFKKHTGLSPTVYMKKRRRKLAAYGQNTIGQLIPLHLIPYAASLHPKWTSHYYKHYAADIPVHLSAYRFHEPWEENLSTLSDAAPERIVSMDSISKEERGRLNQIADVIYLPSQENWRTHFMLTASHLDEEEEARKWMASYERLTESAKEALYPVCGKQTFLFLRLHKHEIYFAHNRSVQDVFFGDLGLESAVSLDEPTDRAISLEMIAAYQPDLIMIFVFKEQETLAFYQQLQQSAQWQDLKAVRHQRVYQVKSDPWREYTACSHERIIRQAVPLLSGKNPF</sequence>
<proteinExistence type="predicted"/>
<evidence type="ECO:0000256" key="1">
    <source>
        <dbReference type="ARBA" id="ARBA00023015"/>
    </source>
</evidence>
<dbReference type="GO" id="GO:0003700">
    <property type="term" value="F:DNA-binding transcription factor activity"/>
    <property type="evidence" value="ECO:0007669"/>
    <property type="project" value="InterPro"/>
</dbReference>
<dbReference type="InterPro" id="IPR018062">
    <property type="entry name" value="HTH_AraC-typ_CS"/>
</dbReference>
<dbReference type="InterPro" id="IPR002491">
    <property type="entry name" value="ABC_transptr_periplasmic_BD"/>
</dbReference>
<reference evidence="6 7" key="1">
    <citation type="submission" date="2017-01" db="EMBL/GenBank/DDBJ databases">
        <title>Bacillus phylogenomics.</title>
        <authorList>
            <person name="Dunlap C."/>
        </authorList>
    </citation>
    <scope>NUCLEOTIDE SEQUENCE [LARGE SCALE GENOMIC DNA]</scope>
    <source>
        <strain evidence="6 7">NRRL B-41282</strain>
    </source>
</reference>
<feature type="domain" description="HTH araC/xylS-type" evidence="4">
    <location>
        <begin position="166"/>
        <end position="264"/>
    </location>
</feature>
<dbReference type="PROSITE" id="PS01124">
    <property type="entry name" value="HTH_ARAC_FAMILY_2"/>
    <property type="match status" value="1"/>
</dbReference>
<accession>A0A1R1QWH0</accession>
<dbReference type="InterPro" id="IPR018060">
    <property type="entry name" value="HTH_AraC"/>
</dbReference>
<protein>
    <submittedName>
        <fullName evidence="6">AraC family transcriptional regulator</fullName>
    </submittedName>
</protein>
<dbReference type="Proteomes" id="UP000187367">
    <property type="component" value="Unassembled WGS sequence"/>
</dbReference>